<evidence type="ECO:0000313" key="3">
    <source>
        <dbReference type="Proteomes" id="UP000192722"/>
    </source>
</evidence>
<dbReference type="InterPro" id="IPR010131">
    <property type="entry name" value="MdtP/NodT-like"/>
</dbReference>
<comment type="caution">
    <text evidence="2">The sequence shown here is derived from an EMBL/GenBank/DDBJ whole genome shotgun (WGS) entry which is preliminary data.</text>
</comment>
<evidence type="ECO:0000256" key="1">
    <source>
        <dbReference type="SAM" id="SignalP"/>
    </source>
</evidence>
<reference evidence="2 3" key="1">
    <citation type="journal article" date="2017" name="Int. J. Syst. Evol. Microbiol.">
        <title>Rouxiella badensis sp. nov. and Rouxiella silvae sp. nov. isolated from peat bog soil in Germany and emendation of the genus description.</title>
        <authorList>
            <person name="Le Fleche-Mateos A."/>
            <person name="Kugler J.H."/>
            <person name="Hansen S.H."/>
            <person name="Syldatk C."/>
            <person name="Hausmann R."/>
            <person name="Lomprez F."/>
            <person name="Vandenbogaert M."/>
            <person name="Manuguerra J.C."/>
            <person name="Grimont P.A."/>
        </authorList>
    </citation>
    <scope>NUCLEOTIDE SEQUENCE [LARGE SCALE GENOMIC DNA]</scope>
    <source>
        <strain evidence="2 3">213</strain>
    </source>
</reference>
<sequence>MSLYFKTRPLSPRLVPIVVMSFFASGSAWASDLSFNTALQAAMNHSSALIADRSLVSASQAETVMAGQLPDPVLKAGIDNLPADGGHPLSVSDDDMTMQRMGIEQEWVSGEKRSLATAAGERKVNSAHSTYLGNLATLRIQTASAWLSAYYARLTLESYNQLISQMDSEIAATRASYRGANATSNDVVEVQSQLTQQKIIRLQAQQRYQAALIALSRWTGVDADGVQGSLPPLQSSVASLSLQQLTVRQPELIAASADISLADANTAVANSDRSPNWTWEVDYQNRSAPKTNMISVGVSIPLPVYSSNKQDRAVEANAALGTRARELFLDKQRQIQANIADLSSQLTLGQQRIALLQHGLLPLETQKVQLAEADYRAGNGALSKVFAARREKIEATLSLLALQQEVALSWAQLEYQVLPPALMATSGVPADAK</sequence>
<dbReference type="Gene3D" id="1.20.1600.10">
    <property type="entry name" value="Outer membrane efflux proteins (OEP)"/>
    <property type="match status" value="1"/>
</dbReference>
<gene>
    <name evidence="2" type="ORF">BS639_09665</name>
</gene>
<feature type="signal peptide" evidence="1">
    <location>
        <begin position="1"/>
        <end position="30"/>
    </location>
</feature>
<organism evidence="2 3">
    <name type="scientific">Rouxiella silvae</name>
    <dbReference type="NCBI Taxonomy" id="1646373"/>
    <lineage>
        <taxon>Bacteria</taxon>
        <taxon>Pseudomonadati</taxon>
        <taxon>Pseudomonadota</taxon>
        <taxon>Gammaproteobacteria</taxon>
        <taxon>Enterobacterales</taxon>
        <taxon>Yersiniaceae</taxon>
        <taxon>Rouxiella</taxon>
    </lineage>
</organism>
<keyword evidence="3" id="KW-1185">Reference proteome</keyword>
<dbReference type="SUPFAM" id="SSF56954">
    <property type="entry name" value="Outer membrane efflux proteins (OEP)"/>
    <property type="match status" value="1"/>
</dbReference>
<proteinExistence type="predicted"/>
<dbReference type="PANTHER" id="PTHR30203">
    <property type="entry name" value="OUTER MEMBRANE CATION EFFLUX PROTEIN"/>
    <property type="match status" value="1"/>
</dbReference>
<dbReference type="EMBL" id="MRWD01000019">
    <property type="protein sequence ID" value="ORJ21433.1"/>
    <property type="molecule type" value="Genomic_DNA"/>
</dbReference>
<dbReference type="RefSeq" id="WP_055780001.1">
    <property type="nucleotide sequence ID" value="NZ_CBCSCF010000001.1"/>
</dbReference>
<dbReference type="PANTHER" id="PTHR30203:SF24">
    <property type="entry name" value="BLR4935 PROTEIN"/>
    <property type="match status" value="1"/>
</dbReference>
<evidence type="ECO:0000313" key="2">
    <source>
        <dbReference type="EMBL" id="ORJ21433.1"/>
    </source>
</evidence>
<name>A0ABX3U252_9GAMM</name>
<dbReference type="Proteomes" id="UP000192722">
    <property type="component" value="Unassembled WGS sequence"/>
</dbReference>
<evidence type="ECO:0008006" key="4">
    <source>
        <dbReference type="Google" id="ProtNLM"/>
    </source>
</evidence>
<accession>A0ABX3U252</accession>
<keyword evidence="1" id="KW-0732">Signal</keyword>
<protein>
    <recommendedName>
        <fullName evidence="4">Transporter</fullName>
    </recommendedName>
</protein>
<feature type="chain" id="PRO_5047387191" description="Transporter" evidence="1">
    <location>
        <begin position="31"/>
        <end position="433"/>
    </location>
</feature>